<evidence type="ECO:0000313" key="1">
    <source>
        <dbReference type="Ensembl" id="ENSEBUP00000023118.1"/>
    </source>
</evidence>
<reference evidence="1" key="1">
    <citation type="submission" date="2025-08" db="UniProtKB">
        <authorList>
            <consortium name="Ensembl"/>
        </authorList>
    </citation>
    <scope>IDENTIFICATION</scope>
</reference>
<organism evidence="1 2">
    <name type="scientific">Eptatretus burgeri</name>
    <name type="common">Inshore hagfish</name>
    <dbReference type="NCBI Taxonomy" id="7764"/>
    <lineage>
        <taxon>Eukaryota</taxon>
        <taxon>Metazoa</taxon>
        <taxon>Chordata</taxon>
        <taxon>Craniata</taxon>
        <taxon>Vertebrata</taxon>
        <taxon>Cyclostomata</taxon>
        <taxon>Myxini</taxon>
        <taxon>Myxiniformes</taxon>
        <taxon>Myxinidae</taxon>
        <taxon>Eptatretinae</taxon>
        <taxon>Eptatretus</taxon>
    </lineage>
</organism>
<protein>
    <submittedName>
        <fullName evidence="1">Uncharacterized protein</fullName>
    </submittedName>
</protein>
<accession>A0A8C4X074</accession>
<name>A0A8C4X074_EPTBU</name>
<dbReference type="Proteomes" id="UP000694388">
    <property type="component" value="Unplaced"/>
</dbReference>
<reference evidence="1" key="2">
    <citation type="submission" date="2025-09" db="UniProtKB">
        <authorList>
            <consortium name="Ensembl"/>
        </authorList>
    </citation>
    <scope>IDENTIFICATION</scope>
</reference>
<keyword evidence="2" id="KW-1185">Reference proteome</keyword>
<sequence length="145" mass="16138">MTSYPCLPPLSFTQRHQRAKLAETSLQPGGPEGTLRTGEWHWLRCRTVSLVRNRPDHSPVKETSAGPRNKVPSLHLLLLASATGIGGTFQYGFNISVMNAPTWEKSSTCQQFPGFAGGDHHGSESTTPFIRAHHFGTILHWHQLW</sequence>
<dbReference type="Ensembl" id="ENSEBUT00000023694.1">
    <property type="protein sequence ID" value="ENSEBUP00000023118.1"/>
    <property type="gene ID" value="ENSEBUG00000014246.1"/>
</dbReference>
<dbReference type="AlphaFoldDB" id="A0A8C4X074"/>
<proteinExistence type="predicted"/>
<evidence type="ECO:0000313" key="2">
    <source>
        <dbReference type="Proteomes" id="UP000694388"/>
    </source>
</evidence>